<dbReference type="PANTHER" id="PTHR44899">
    <property type="entry name" value="CAMK FAMILY PROTEIN KINASE"/>
    <property type="match status" value="1"/>
</dbReference>
<evidence type="ECO:0000256" key="8">
    <source>
        <dbReference type="ARBA" id="ARBA00047899"/>
    </source>
</evidence>
<feature type="compositionally biased region" description="Low complexity" evidence="11">
    <location>
        <begin position="670"/>
        <end position="699"/>
    </location>
</feature>
<feature type="region of interest" description="Disordered" evidence="11">
    <location>
        <begin position="738"/>
        <end position="791"/>
    </location>
</feature>
<protein>
    <recommendedName>
        <fullName evidence="2">non-specific serine/threonine protein kinase</fullName>
        <ecNumber evidence="2">2.7.11.1</ecNumber>
    </recommendedName>
</protein>
<evidence type="ECO:0000256" key="6">
    <source>
        <dbReference type="ARBA" id="ARBA00022777"/>
    </source>
</evidence>
<evidence type="ECO:0000259" key="12">
    <source>
        <dbReference type="PROSITE" id="PS50011"/>
    </source>
</evidence>
<dbReference type="SUPFAM" id="SSF56112">
    <property type="entry name" value="Protein kinase-like (PK-like)"/>
    <property type="match status" value="1"/>
</dbReference>
<dbReference type="RefSeq" id="XP_001355206.4">
    <property type="nucleotide sequence ID" value="XM_001355170.4"/>
</dbReference>
<feature type="domain" description="Protein kinase" evidence="12">
    <location>
        <begin position="80"/>
        <end position="342"/>
    </location>
</feature>
<reference evidence="14" key="1">
    <citation type="submission" date="2025-08" db="UniProtKB">
        <authorList>
            <consortium name="RefSeq"/>
        </authorList>
    </citation>
    <scope>IDENTIFICATION</scope>
    <source>
        <strain evidence="14">MV-25-SWS-2005</strain>
        <tissue evidence="14">Whole body</tissue>
    </source>
</reference>
<keyword evidence="13" id="KW-1185">Reference proteome</keyword>
<evidence type="ECO:0000256" key="10">
    <source>
        <dbReference type="SAM" id="Coils"/>
    </source>
</evidence>
<evidence type="ECO:0000256" key="7">
    <source>
        <dbReference type="ARBA" id="ARBA00022840"/>
    </source>
</evidence>
<keyword evidence="7" id="KW-0067">ATP-binding</keyword>
<dbReference type="Gene3D" id="3.30.200.20">
    <property type="entry name" value="Phosphorylase Kinase, domain 1"/>
    <property type="match status" value="1"/>
</dbReference>
<dbReference type="PROSITE" id="PS00108">
    <property type="entry name" value="PROTEIN_KINASE_ST"/>
    <property type="match status" value="1"/>
</dbReference>
<sequence length="791" mass="88494">MERQRGGQAGVQFVFGLRRESTDTGREIVRRSRPTKRTESRVVPLRSLGPTHRMSDKPQNVATRSGEDPSDFAHKTLQDYEVLAVMGNGSFGTCYKVRDKSTGELFAWKGMNYDELDDDKCDSLVSEISMLRQLQHPNIVQYYHHLVNREAKSIYIVMECCAGGDLSQLIQRARAQRQRFEERYIWRVLFQLCRALQVCHNKIPNGTILHRDIKPANIFLDAAGNAKLGDFGLARMLRRDQSFAASFVGTPHYMSPELVKGRQYDRKSDVWAVGCLVYEMCALRPPFRGRAFDQLSEKIAQGEFSRIPGVYSSDLQEIIAFMLAVDHEQRPGIEVIIRHPLVVRNISELDGEFPTLVEAGEDFNMPGMGRLFEDLPELSSTMFTEQYSFNEDYGQRRLSVTGVFTPDLRSELFYSAKRRIFPTNKVQQSDPALYESIRREEQVADQPQKRLEEGQGQSPRLLTQNIFDDVLQTRLHAIRAQESLMQQKLLELQARENQLQLTEKRVQALQRELLEKLDQQPPTATCCKCSQTDTAMAAPPIPPRRPHTKVHHDDTYCTIELNETSPTVAKLNLAALPAPKSLQSHANTLRKVTFQSPQKFVTYGIENVPPPSSAVPVPVPATTVQPMQMSVSSNDSGDSQASSTRRKSILALFGLSRGSKSVPKPVAVAPPAQLQAQPPANNRFRPPLALKPPAAQQPAGPGPAPAPSAPLANLWTKEQKKQAFELLAAMNAAEKDAAGGSSVAGAGGRRQHLRQSVRERNSTMQRNRMRRSLVVAGGGPQKLSSREQMLI</sequence>
<evidence type="ECO:0000256" key="3">
    <source>
        <dbReference type="ARBA" id="ARBA00022527"/>
    </source>
</evidence>
<feature type="coiled-coil region" evidence="10">
    <location>
        <begin position="485"/>
        <end position="519"/>
    </location>
</feature>
<comment type="catalytic activity">
    <reaction evidence="8">
        <text>L-threonyl-[protein] + ATP = O-phospho-L-threonyl-[protein] + ADP + H(+)</text>
        <dbReference type="Rhea" id="RHEA:46608"/>
        <dbReference type="Rhea" id="RHEA-COMP:11060"/>
        <dbReference type="Rhea" id="RHEA-COMP:11605"/>
        <dbReference type="ChEBI" id="CHEBI:15378"/>
        <dbReference type="ChEBI" id="CHEBI:30013"/>
        <dbReference type="ChEBI" id="CHEBI:30616"/>
        <dbReference type="ChEBI" id="CHEBI:61977"/>
        <dbReference type="ChEBI" id="CHEBI:456216"/>
        <dbReference type="EC" id="2.7.11.1"/>
    </reaction>
</comment>
<evidence type="ECO:0000256" key="9">
    <source>
        <dbReference type="ARBA" id="ARBA00048679"/>
    </source>
</evidence>
<gene>
    <name evidence="14" type="primary">Nek2</name>
</gene>
<dbReference type="InterPro" id="IPR051131">
    <property type="entry name" value="NEK_Ser/Thr_kinase_NIMA"/>
</dbReference>
<evidence type="ECO:0000256" key="1">
    <source>
        <dbReference type="ARBA" id="ARBA00010886"/>
    </source>
</evidence>
<name>A0A6I8UGP4_DROPS</name>
<dbReference type="InterPro" id="IPR008271">
    <property type="entry name" value="Ser/Thr_kinase_AS"/>
</dbReference>
<dbReference type="KEGG" id="dpo:4815337"/>
<dbReference type="InterPro" id="IPR000719">
    <property type="entry name" value="Prot_kinase_dom"/>
</dbReference>
<dbReference type="PANTHER" id="PTHR44899:SF10">
    <property type="entry name" value="NIMA-RELATED KINASE 2"/>
    <property type="match status" value="1"/>
</dbReference>
<evidence type="ECO:0000313" key="13">
    <source>
        <dbReference type="Proteomes" id="UP000001819"/>
    </source>
</evidence>
<dbReference type="AlphaFoldDB" id="A0A6I8UGP4"/>
<dbReference type="CDD" id="cd08217">
    <property type="entry name" value="STKc_Nek2"/>
    <property type="match status" value="1"/>
</dbReference>
<dbReference type="GO" id="GO:0005524">
    <property type="term" value="F:ATP binding"/>
    <property type="evidence" value="ECO:0007669"/>
    <property type="project" value="UniProtKB-KW"/>
</dbReference>
<evidence type="ECO:0000256" key="4">
    <source>
        <dbReference type="ARBA" id="ARBA00022679"/>
    </source>
</evidence>
<dbReference type="Gene3D" id="1.10.510.10">
    <property type="entry name" value="Transferase(Phosphotransferase) domain 1"/>
    <property type="match status" value="1"/>
</dbReference>
<feature type="region of interest" description="Disordered" evidence="11">
    <location>
        <begin position="46"/>
        <end position="70"/>
    </location>
</feature>
<keyword evidence="10" id="KW-0175">Coiled coil</keyword>
<feature type="compositionally biased region" description="Polar residues" evidence="11">
    <location>
        <begin position="782"/>
        <end position="791"/>
    </location>
</feature>
<dbReference type="Pfam" id="PF00069">
    <property type="entry name" value="Pkinase"/>
    <property type="match status" value="1"/>
</dbReference>
<dbReference type="Proteomes" id="UP000001819">
    <property type="component" value="Chromosome X"/>
</dbReference>
<dbReference type="SMART" id="SM00220">
    <property type="entry name" value="S_TKc"/>
    <property type="match status" value="1"/>
</dbReference>
<evidence type="ECO:0000313" key="14">
    <source>
        <dbReference type="RefSeq" id="XP_001355206.4"/>
    </source>
</evidence>
<comment type="catalytic activity">
    <reaction evidence="9">
        <text>L-seryl-[protein] + ATP = O-phospho-L-seryl-[protein] + ADP + H(+)</text>
        <dbReference type="Rhea" id="RHEA:17989"/>
        <dbReference type="Rhea" id="RHEA-COMP:9863"/>
        <dbReference type="Rhea" id="RHEA-COMP:11604"/>
        <dbReference type="ChEBI" id="CHEBI:15378"/>
        <dbReference type="ChEBI" id="CHEBI:29999"/>
        <dbReference type="ChEBI" id="CHEBI:30616"/>
        <dbReference type="ChEBI" id="CHEBI:83421"/>
        <dbReference type="ChEBI" id="CHEBI:456216"/>
        <dbReference type="EC" id="2.7.11.1"/>
    </reaction>
</comment>
<dbReference type="FunFam" id="3.30.200.20:FF:000042">
    <property type="entry name" value="Aurora kinase A"/>
    <property type="match status" value="1"/>
</dbReference>
<dbReference type="EC" id="2.7.11.1" evidence="2"/>
<dbReference type="PROSITE" id="PS50011">
    <property type="entry name" value="PROTEIN_KINASE_DOM"/>
    <property type="match status" value="1"/>
</dbReference>
<dbReference type="InParanoid" id="A0A6I8UGP4"/>
<accession>A0A6I8UGP4</accession>
<keyword evidence="5" id="KW-0547">Nucleotide-binding</keyword>
<evidence type="ECO:0000256" key="11">
    <source>
        <dbReference type="SAM" id="MobiDB-lite"/>
    </source>
</evidence>
<keyword evidence="6 14" id="KW-0418">Kinase</keyword>
<dbReference type="GO" id="GO:0004674">
    <property type="term" value="F:protein serine/threonine kinase activity"/>
    <property type="evidence" value="ECO:0007669"/>
    <property type="project" value="UniProtKB-KW"/>
</dbReference>
<keyword evidence="3" id="KW-0723">Serine/threonine-protein kinase</keyword>
<comment type="similarity">
    <text evidence="1">Belongs to the protein kinase superfamily. NEK Ser/Thr protein kinase family. NIMA subfamily.</text>
</comment>
<evidence type="ECO:0000256" key="5">
    <source>
        <dbReference type="ARBA" id="ARBA00022741"/>
    </source>
</evidence>
<keyword evidence="4" id="KW-0808">Transferase</keyword>
<feature type="region of interest" description="Disordered" evidence="11">
    <location>
        <begin position="670"/>
        <end position="710"/>
    </location>
</feature>
<evidence type="ECO:0000256" key="2">
    <source>
        <dbReference type="ARBA" id="ARBA00012513"/>
    </source>
</evidence>
<organism evidence="13 14">
    <name type="scientific">Drosophila pseudoobscura pseudoobscura</name>
    <name type="common">Fruit fly</name>
    <dbReference type="NCBI Taxonomy" id="46245"/>
    <lineage>
        <taxon>Eukaryota</taxon>
        <taxon>Metazoa</taxon>
        <taxon>Ecdysozoa</taxon>
        <taxon>Arthropoda</taxon>
        <taxon>Hexapoda</taxon>
        <taxon>Insecta</taxon>
        <taxon>Pterygota</taxon>
        <taxon>Neoptera</taxon>
        <taxon>Endopterygota</taxon>
        <taxon>Diptera</taxon>
        <taxon>Brachycera</taxon>
        <taxon>Muscomorpha</taxon>
        <taxon>Ephydroidea</taxon>
        <taxon>Drosophilidae</taxon>
        <taxon>Drosophila</taxon>
        <taxon>Sophophora</taxon>
    </lineage>
</organism>
<proteinExistence type="inferred from homology"/>
<dbReference type="InterPro" id="IPR011009">
    <property type="entry name" value="Kinase-like_dom_sf"/>
</dbReference>
<dbReference type="FunCoup" id="A0A6I8UGP4">
    <property type="interactions" value="3"/>
</dbReference>